<comment type="caution">
    <text evidence="1">The sequence shown here is derived from an EMBL/GenBank/DDBJ whole genome shotgun (WGS) entry which is preliminary data.</text>
</comment>
<dbReference type="EMBL" id="BMAT01000922">
    <property type="protein sequence ID" value="GFR76033.1"/>
    <property type="molecule type" value="Genomic_DNA"/>
</dbReference>
<dbReference type="Proteomes" id="UP000762676">
    <property type="component" value="Unassembled WGS sequence"/>
</dbReference>
<dbReference type="SUPFAM" id="SSF50494">
    <property type="entry name" value="Trypsin-like serine proteases"/>
    <property type="match status" value="1"/>
</dbReference>
<evidence type="ECO:0000313" key="2">
    <source>
        <dbReference type="Proteomes" id="UP000762676"/>
    </source>
</evidence>
<organism evidence="1 2">
    <name type="scientific">Elysia marginata</name>
    <dbReference type="NCBI Taxonomy" id="1093978"/>
    <lineage>
        <taxon>Eukaryota</taxon>
        <taxon>Metazoa</taxon>
        <taxon>Spiralia</taxon>
        <taxon>Lophotrochozoa</taxon>
        <taxon>Mollusca</taxon>
        <taxon>Gastropoda</taxon>
        <taxon>Heterobranchia</taxon>
        <taxon>Euthyneura</taxon>
        <taxon>Panpulmonata</taxon>
        <taxon>Sacoglossa</taxon>
        <taxon>Placobranchoidea</taxon>
        <taxon>Plakobranchidae</taxon>
        <taxon>Elysia</taxon>
    </lineage>
</organism>
<dbReference type="AlphaFoldDB" id="A0AAV4FRQ8"/>
<gene>
    <name evidence="1" type="ORF">ElyMa_000470800</name>
</gene>
<accession>A0AAV4FRQ8</accession>
<evidence type="ECO:0000313" key="1">
    <source>
        <dbReference type="EMBL" id="GFR76033.1"/>
    </source>
</evidence>
<evidence type="ECO:0008006" key="3">
    <source>
        <dbReference type="Google" id="ProtNLM"/>
    </source>
</evidence>
<sequence>MKSVCALKVDRSIYDRDRCEMLCVTCDEDLGDKIQSAYHYRFDKLNHQDLSDLGLLPSFDKDCRPVLIVSHPHGKAKKITAGEVKYRFRDGGYLRLEYNTPTCPGSSGAPVFGYYRDVWSLSPVHSGTFGKTSTKNNNHPNPFKRLLNKLTGHKTTQEQINYGFDWWKNLDYVEF</sequence>
<protein>
    <recommendedName>
        <fullName evidence="3">Serine protease</fullName>
    </recommendedName>
</protein>
<keyword evidence="2" id="KW-1185">Reference proteome</keyword>
<dbReference type="InterPro" id="IPR009003">
    <property type="entry name" value="Peptidase_S1_PA"/>
</dbReference>
<reference evidence="1 2" key="1">
    <citation type="journal article" date="2021" name="Elife">
        <title>Chloroplast acquisition without the gene transfer in kleptoplastic sea slugs, Plakobranchus ocellatus.</title>
        <authorList>
            <person name="Maeda T."/>
            <person name="Takahashi S."/>
            <person name="Yoshida T."/>
            <person name="Shimamura S."/>
            <person name="Takaki Y."/>
            <person name="Nagai Y."/>
            <person name="Toyoda A."/>
            <person name="Suzuki Y."/>
            <person name="Arimoto A."/>
            <person name="Ishii H."/>
            <person name="Satoh N."/>
            <person name="Nishiyama T."/>
            <person name="Hasebe M."/>
            <person name="Maruyama T."/>
            <person name="Minagawa J."/>
            <person name="Obokata J."/>
            <person name="Shigenobu S."/>
        </authorList>
    </citation>
    <scope>NUCLEOTIDE SEQUENCE [LARGE SCALE GENOMIC DNA]</scope>
</reference>
<proteinExistence type="predicted"/>
<name>A0AAV4FRQ8_9GAST</name>